<sequence length="317" mass="36130">MGALDSACLVMRFPLKASFHLGREYLSGISPIELMVLPNAYSYFDSPALYGRDFLKFETIICTWISLEKQTVTELPVSLLYLSDFLPIKNEVQMKLIDDFIANVESAYNIKTEKLSIAEKWKATKPANVDVVSIQEYLQDVGVNSFCYGVYHELDWFWNEYQEKFDKAPYVNPVMQWRWKAAEDITKAQYDDAVNRLRIYKDWFLQEVMQVGKRNTLIVLPITSQEVDYRDVPPGPPTAPNAFDGIWLAPTLGAPEVSIPIGEMEYHSRVSGRQEHLPIVVSLLGIPGSDLSLLKTVRKVLEHSGRPLSVKAGSRMW</sequence>
<name>A0A6A6RAU4_9PEZI</name>
<reference evidence="1" key="1">
    <citation type="journal article" date="2020" name="Stud. Mycol.">
        <title>101 Dothideomycetes genomes: a test case for predicting lifestyles and emergence of pathogens.</title>
        <authorList>
            <person name="Haridas S."/>
            <person name="Albert R."/>
            <person name="Binder M."/>
            <person name="Bloem J."/>
            <person name="Labutti K."/>
            <person name="Salamov A."/>
            <person name="Andreopoulos B."/>
            <person name="Baker S."/>
            <person name="Barry K."/>
            <person name="Bills G."/>
            <person name="Bluhm B."/>
            <person name="Cannon C."/>
            <person name="Castanera R."/>
            <person name="Culley D."/>
            <person name="Daum C."/>
            <person name="Ezra D."/>
            <person name="Gonzalez J."/>
            <person name="Henrissat B."/>
            <person name="Kuo A."/>
            <person name="Liang C."/>
            <person name="Lipzen A."/>
            <person name="Lutzoni F."/>
            <person name="Magnuson J."/>
            <person name="Mondo S."/>
            <person name="Nolan M."/>
            <person name="Ohm R."/>
            <person name="Pangilinan J."/>
            <person name="Park H.-J."/>
            <person name="Ramirez L."/>
            <person name="Alfaro M."/>
            <person name="Sun H."/>
            <person name="Tritt A."/>
            <person name="Yoshinaga Y."/>
            <person name="Zwiers L.-H."/>
            <person name="Turgeon B."/>
            <person name="Goodwin S."/>
            <person name="Spatafora J."/>
            <person name="Crous P."/>
            <person name="Grigoriev I."/>
        </authorList>
    </citation>
    <scope>NUCLEOTIDE SEQUENCE</scope>
    <source>
        <strain evidence="1">CBS 269.34</strain>
    </source>
</reference>
<accession>A0A6A6RAU4</accession>
<dbReference type="OrthoDB" id="5423360at2759"/>
<evidence type="ECO:0008006" key="3">
    <source>
        <dbReference type="Google" id="ProtNLM"/>
    </source>
</evidence>
<gene>
    <name evidence="1" type="ORF">BU16DRAFT_201045</name>
</gene>
<dbReference type="AlphaFoldDB" id="A0A6A6RAU4"/>
<dbReference type="SUPFAM" id="SSF75304">
    <property type="entry name" value="Amidase signature (AS) enzymes"/>
    <property type="match status" value="1"/>
</dbReference>
<protein>
    <recommendedName>
        <fullName evidence="3">Amidase domain-containing protein</fullName>
    </recommendedName>
</protein>
<organism evidence="1 2">
    <name type="scientific">Lophium mytilinum</name>
    <dbReference type="NCBI Taxonomy" id="390894"/>
    <lineage>
        <taxon>Eukaryota</taxon>
        <taxon>Fungi</taxon>
        <taxon>Dikarya</taxon>
        <taxon>Ascomycota</taxon>
        <taxon>Pezizomycotina</taxon>
        <taxon>Dothideomycetes</taxon>
        <taxon>Pleosporomycetidae</taxon>
        <taxon>Mytilinidiales</taxon>
        <taxon>Mytilinidiaceae</taxon>
        <taxon>Lophium</taxon>
    </lineage>
</organism>
<keyword evidence="2" id="KW-1185">Reference proteome</keyword>
<proteinExistence type="predicted"/>
<dbReference type="InterPro" id="IPR036928">
    <property type="entry name" value="AS_sf"/>
</dbReference>
<evidence type="ECO:0000313" key="2">
    <source>
        <dbReference type="Proteomes" id="UP000799750"/>
    </source>
</evidence>
<dbReference type="Gene3D" id="3.90.1300.10">
    <property type="entry name" value="Amidase signature (AS) domain"/>
    <property type="match status" value="1"/>
</dbReference>
<evidence type="ECO:0000313" key="1">
    <source>
        <dbReference type="EMBL" id="KAF2501486.1"/>
    </source>
</evidence>
<dbReference type="EMBL" id="MU004182">
    <property type="protein sequence ID" value="KAF2501486.1"/>
    <property type="molecule type" value="Genomic_DNA"/>
</dbReference>
<dbReference type="Proteomes" id="UP000799750">
    <property type="component" value="Unassembled WGS sequence"/>
</dbReference>